<gene>
    <name evidence="2" type="ORF">Pcinc_033238</name>
</gene>
<sequence>MVVVGRARLTWPGGRESGHGPATGPALGLSLREAVDSYTQTRRGAGDDRFSQTRATKDAVGPPHRLPQWYTRPAPHTTQSHQTSSQSVLKDPLQKFGLDFIIEPMEVNISEENG</sequence>
<feature type="compositionally biased region" description="Low complexity" evidence="1">
    <location>
        <begin position="76"/>
        <end position="87"/>
    </location>
</feature>
<evidence type="ECO:0000313" key="3">
    <source>
        <dbReference type="Proteomes" id="UP001286313"/>
    </source>
</evidence>
<keyword evidence="3" id="KW-1185">Reference proteome</keyword>
<feature type="region of interest" description="Disordered" evidence="1">
    <location>
        <begin position="40"/>
        <end position="88"/>
    </location>
</feature>
<protein>
    <submittedName>
        <fullName evidence="2">Uncharacterized protein</fullName>
    </submittedName>
</protein>
<evidence type="ECO:0000256" key="1">
    <source>
        <dbReference type="SAM" id="MobiDB-lite"/>
    </source>
</evidence>
<organism evidence="2 3">
    <name type="scientific">Petrolisthes cinctipes</name>
    <name type="common">Flat porcelain crab</name>
    <dbReference type="NCBI Taxonomy" id="88211"/>
    <lineage>
        <taxon>Eukaryota</taxon>
        <taxon>Metazoa</taxon>
        <taxon>Ecdysozoa</taxon>
        <taxon>Arthropoda</taxon>
        <taxon>Crustacea</taxon>
        <taxon>Multicrustacea</taxon>
        <taxon>Malacostraca</taxon>
        <taxon>Eumalacostraca</taxon>
        <taxon>Eucarida</taxon>
        <taxon>Decapoda</taxon>
        <taxon>Pleocyemata</taxon>
        <taxon>Anomura</taxon>
        <taxon>Galatheoidea</taxon>
        <taxon>Porcellanidae</taxon>
        <taxon>Petrolisthes</taxon>
    </lineage>
</organism>
<dbReference type="Proteomes" id="UP001286313">
    <property type="component" value="Unassembled WGS sequence"/>
</dbReference>
<reference evidence="2" key="1">
    <citation type="submission" date="2023-10" db="EMBL/GenBank/DDBJ databases">
        <title>Genome assemblies of two species of porcelain crab, Petrolisthes cinctipes and Petrolisthes manimaculis (Anomura: Porcellanidae).</title>
        <authorList>
            <person name="Angst P."/>
        </authorList>
    </citation>
    <scope>NUCLEOTIDE SEQUENCE</scope>
    <source>
        <strain evidence="2">PB745_01</strain>
        <tissue evidence="2">Gill</tissue>
    </source>
</reference>
<dbReference type="AlphaFoldDB" id="A0AAE1ESU0"/>
<proteinExistence type="predicted"/>
<dbReference type="EMBL" id="JAWQEG010004641">
    <property type="protein sequence ID" value="KAK3860735.1"/>
    <property type="molecule type" value="Genomic_DNA"/>
</dbReference>
<evidence type="ECO:0000313" key="2">
    <source>
        <dbReference type="EMBL" id="KAK3860735.1"/>
    </source>
</evidence>
<feature type="compositionally biased region" description="Basic and acidic residues" evidence="1">
    <location>
        <begin position="44"/>
        <end position="57"/>
    </location>
</feature>
<accession>A0AAE1ESU0</accession>
<name>A0AAE1ESU0_PETCI</name>
<feature type="region of interest" description="Disordered" evidence="1">
    <location>
        <begin position="1"/>
        <end position="27"/>
    </location>
</feature>
<comment type="caution">
    <text evidence="2">The sequence shown here is derived from an EMBL/GenBank/DDBJ whole genome shotgun (WGS) entry which is preliminary data.</text>
</comment>